<sequence length="128" mass="14786">MDTKLVTPPPAKRSLFQTLETPLPTNKKTEADRNKDKNKKETGANWTTKGNIAWFIPLGINRVGLKLQTWRHNKQSFFTDDHTSTMYRTQNANPKQIKLIRVTYQVNHVSAVIQKSRLTLFLLVSKHN</sequence>
<accession>A0ABD1SIA9</accession>
<dbReference type="Proteomes" id="UP001604277">
    <property type="component" value="Unassembled WGS sequence"/>
</dbReference>
<evidence type="ECO:0000256" key="1">
    <source>
        <dbReference type="SAM" id="MobiDB-lite"/>
    </source>
</evidence>
<proteinExistence type="predicted"/>
<gene>
    <name evidence="2" type="ORF">Fot_34312</name>
</gene>
<evidence type="ECO:0000313" key="2">
    <source>
        <dbReference type="EMBL" id="KAL2500464.1"/>
    </source>
</evidence>
<reference evidence="3" key="1">
    <citation type="submission" date="2024-07" db="EMBL/GenBank/DDBJ databases">
        <title>Two chromosome-level genome assemblies of Korean endemic species Abeliophyllum distichum and Forsythia ovata (Oleaceae).</title>
        <authorList>
            <person name="Jang H."/>
        </authorList>
    </citation>
    <scope>NUCLEOTIDE SEQUENCE [LARGE SCALE GENOMIC DNA]</scope>
</reference>
<protein>
    <submittedName>
        <fullName evidence="2">Uncharacterized protein</fullName>
    </submittedName>
</protein>
<dbReference type="AlphaFoldDB" id="A0ABD1SIA9"/>
<feature type="compositionally biased region" description="Polar residues" evidence="1">
    <location>
        <begin position="15"/>
        <end position="26"/>
    </location>
</feature>
<organism evidence="2 3">
    <name type="scientific">Forsythia ovata</name>
    <dbReference type="NCBI Taxonomy" id="205694"/>
    <lineage>
        <taxon>Eukaryota</taxon>
        <taxon>Viridiplantae</taxon>
        <taxon>Streptophyta</taxon>
        <taxon>Embryophyta</taxon>
        <taxon>Tracheophyta</taxon>
        <taxon>Spermatophyta</taxon>
        <taxon>Magnoliopsida</taxon>
        <taxon>eudicotyledons</taxon>
        <taxon>Gunneridae</taxon>
        <taxon>Pentapetalae</taxon>
        <taxon>asterids</taxon>
        <taxon>lamiids</taxon>
        <taxon>Lamiales</taxon>
        <taxon>Oleaceae</taxon>
        <taxon>Forsythieae</taxon>
        <taxon>Forsythia</taxon>
    </lineage>
</organism>
<feature type="compositionally biased region" description="Basic and acidic residues" evidence="1">
    <location>
        <begin position="27"/>
        <end position="42"/>
    </location>
</feature>
<name>A0ABD1SIA9_9LAMI</name>
<feature type="region of interest" description="Disordered" evidence="1">
    <location>
        <begin position="1"/>
        <end position="44"/>
    </location>
</feature>
<dbReference type="EMBL" id="JBFOLJ010000010">
    <property type="protein sequence ID" value="KAL2500464.1"/>
    <property type="molecule type" value="Genomic_DNA"/>
</dbReference>
<keyword evidence="3" id="KW-1185">Reference proteome</keyword>
<comment type="caution">
    <text evidence="2">The sequence shown here is derived from an EMBL/GenBank/DDBJ whole genome shotgun (WGS) entry which is preliminary data.</text>
</comment>
<evidence type="ECO:0000313" key="3">
    <source>
        <dbReference type="Proteomes" id="UP001604277"/>
    </source>
</evidence>